<feature type="compositionally biased region" description="Basic and acidic residues" evidence="1">
    <location>
        <begin position="412"/>
        <end position="436"/>
    </location>
</feature>
<sequence length="451" mass="51684">MDVLEIMLESPDKGILVYEYKLHERNKDELKEHLLSELEKHGVITVILDGKYLKAYAQFKTIEGAKLALKQKIEFRGAELKCTFVDPESFVPTSEETYSKNCCWLLAYFQGASVKPKERPESTLNSSEHGPLKDSIFSSVVATVAPNTKEIERIIMGFQKNVRITRDERNGLLVKGSLEDICRIEQRMKENVIETATEIFPNEFWVYVQKCRGLLLKNIQEANRVELKTEREGPSTVVTASAVDHFASPLDALQAIKEMHKAMKSELKREEVYTDFPLRKVRQYLKEIQGMYFNVVVELSRDKTYIGLYGPCKIVDQAKQDLVDLLHKMVDISKTNYHQSNSGLDGSTDYQGTHAIMRGTRGRDYENGRVREGGQSVIRTHSSQEHHHRDERFREDADFPREKRPQSGLSDTSRKSNVRKDWDKELNNETHKESHKISYAAAAAKSATHNA</sequence>
<evidence type="ECO:0000313" key="4">
    <source>
        <dbReference type="Proteomes" id="UP000014760"/>
    </source>
</evidence>
<name>R7VB42_CAPTE</name>
<feature type="compositionally biased region" description="Basic and acidic residues" evidence="1">
    <location>
        <begin position="382"/>
        <end position="405"/>
    </location>
</feature>
<evidence type="ECO:0000313" key="2">
    <source>
        <dbReference type="EMBL" id="ELU16053.1"/>
    </source>
</evidence>
<evidence type="ECO:0000313" key="3">
    <source>
        <dbReference type="EnsemblMetazoa" id="CapteP199845"/>
    </source>
</evidence>
<dbReference type="EnsemblMetazoa" id="CapteT199845">
    <property type="protein sequence ID" value="CapteP199845"/>
    <property type="gene ID" value="CapteG199845"/>
</dbReference>
<dbReference type="Proteomes" id="UP000014760">
    <property type="component" value="Unassembled WGS sequence"/>
</dbReference>
<feature type="region of interest" description="Disordered" evidence="1">
    <location>
        <begin position="375"/>
        <end position="451"/>
    </location>
</feature>
<gene>
    <name evidence="2" type="ORF">CAPTEDRAFT_199845</name>
</gene>
<evidence type="ECO:0008006" key="5">
    <source>
        <dbReference type="Google" id="ProtNLM"/>
    </source>
</evidence>
<reference evidence="4" key="1">
    <citation type="submission" date="2012-12" db="EMBL/GenBank/DDBJ databases">
        <authorList>
            <person name="Hellsten U."/>
            <person name="Grimwood J."/>
            <person name="Chapman J.A."/>
            <person name="Shapiro H."/>
            <person name="Aerts A."/>
            <person name="Otillar R.P."/>
            <person name="Terry A.Y."/>
            <person name="Boore J.L."/>
            <person name="Simakov O."/>
            <person name="Marletaz F."/>
            <person name="Cho S.-J."/>
            <person name="Edsinger-Gonzales E."/>
            <person name="Havlak P."/>
            <person name="Kuo D.-H."/>
            <person name="Larsson T."/>
            <person name="Lv J."/>
            <person name="Arendt D."/>
            <person name="Savage R."/>
            <person name="Osoegawa K."/>
            <person name="de Jong P."/>
            <person name="Lindberg D.R."/>
            <person name="Seaver E.C."/>
            <person name="Weisblat D.A."/>
            <person name="Putnam N.H."/>
            <person name="Grigoriev I.V."/>
            <person name="Rokhsar D.S."/>
        </authorList>
    </citation>
    <scope>NUCLEOTIDE SEQUENCE</scope>
    <source>
        <strain evidence="4">I ESC-2004</strain>
    </source>
</reference>
<evidence type="ECO:0000256" key="1">
    <source>
        <dbReference type="SAM" id="MobiDB-lite"/>
    </source>
</evidence>
<dbReference type="HOGENOM" id="CLU_607274_0_0_1"/>
<accession>R7VB42</accession>
<keyword evidence="4" id="KW-1185">Reference proteome</keyword>
<reference evidence="2 4" key="2">
    <citation type="journal article" date="2013" name="Nature">
        <title>Insights into bilaterian evolution from three spiralian genomes.</title>
        <authorList>
            <person name="Simakov O."/>
            <person name="Marletaz F."/>
            <person name="Cho S.J."/>
            <person name="Edsinger-Gonzales E."/>
            <person name="Havlak P."/>
            <person name="Hellsten U."/>
            <person name="Kuo D.H."/>
            <person name="Larsson T."/>
            <person name="Lv J."/>
            <person name="Arendt D."/>
            <person name="Savage R."/>
            <person name="Osoegawa K."/>
            <person name="de Jong P."/>
            <person name="Grimwood J."/>
            <person name="Chapman J.A."/>
            <person name="Shapiro H."/>
            <person name="Aerts A."/>
            <person name="Otillar R.P."/>
            <person name="Terry A.Y."/>
            <person name="Boore J.L."/>
            <person name="Grigoriev I.V."/>
            <person name="Lindberg D.R."/>
            <person name="Seaver E.C."/>
            <person name="Weisblat D.A."/>
            <person name="Putnam N.H."/>
            <person name="Rokhsar D.S."/>
        </authorList>
    </citation>
    <scope>NUCLEOTIDE SEQUENCE</scope>
    <source>
        <strain evidence="2 4">I ESC-2004</strain>
    </source>
</reference>
<dbReference type="EMBL" id="AMQN01004372">
    <property type="status" value="NOT_ANNOTATED_CDS"/>
    <property type="molecule type" value="Genomic_DNA"/>
</dbReference>
<feature type="compositionally biased region" description="Low complexity" evidence="1">
    <location>
        <begin position="440"/>
        <end position="451"/>
    </location>
</feature>
<reference evidence="3" key="3">
    <citation type="submission" date="2015-06" db="UniProtKB">
        <authorList>
            <consortium name="EnsemblMetazoa"/>
        </authorList>
    </citation>
    <scope>IDENTIFICATION</scope>
</reference>
<dbReference type="EMBL" id="KB293367">
    <property type="protein sequence ID" value="ELU16053.1"/>
    <property type="molecule type" value="Genomic_DNA"/>
</dbReference>
<dbReference type="AlphaFoldDB" id="R7VB42"/>
<organism evidence="2">
    <name type="scientific">Capitella teleta</name>
    <name type="common">Polychaete worm</name>
    <dbReference type="NCBI Taxonomy" id="283909"/>
    <lineage>
        <taxon>Eukaryota</taxon>
        <taxon>Metazoa</taxon>
        <taxon>Spiralia</taxon>
        <taxon>Lophotrochozoa</taxon>
        <taxon>Annelida</taxon>
        <taxon>Polychaeta</taxon>
        <taxon>Sedentaria</taxon>
        <taxon>Scolecida</taxon>
        <taxon>Capitellidae</taxon>
        <taxon>Capitella</taxon>
    </lineage>
</organism>
<proteinExistence type="predicted"/>
<protein>
    <recommendedName>
        <fullName evidence="5">RRM domain-containing protein</fullName>
    </recommendedName>
</protein>